<comment type="caution">
    <text evidence="1">The sequence shown here is derived from an EMBL/GenBank/DDBJ whole genome shotgun (WGS) entry which is preliminary data.</text>
</comment>
<reference evidence="1 2" key="1">
    <citation type="submission" date="2022-10" db="EMBL/GenBank/DDBJ databases">
        <title>Chitinophaga nivalis PC15 sp. nov., isolated from Pyeongchang county, South Korea.</title>
        <authorList>
            <person name="Trinh H.N."/>
        </authorList>
    </citation>
    <scope>NUCLEOTIDE SEQUENCE [LARGE SCALE GENOMIC DNA]</scope>
    <source>
        <strain evidence="1 2">PC14</strain>
    </source>
</reference>
<organism evidence="1 2">
    <name type="scientific">Chitinophaga nivalis</name>
    <dbReference type="NCBI Taxonomy" id="2991709"/>
    <lineage>
        <taxon>Bacteria</taxon>
        <taxon>Pseudomonadati</taxon>
        <taxon>Bacteroidota</taxon>
        <taxon>Chitinophagia</taxon>
        <taxon>Chitinophagales</taxon>
        <taxon>Chitinophagaceae</taxon>
        <taxon>Chitinophaga</taxon>
    </lineage>
</organism>
<dbReference type="EMBL" id="JAPDNS010000001">
    <property type="protein sequence ID" value="MCW3482406.1"/>
    <property type="molecule type" value="Genomic_DNA"/>
</dbReference>
<evidence type="ECO:0000313" key="2">
    <source>
        <dbReference type="Proteomes" id="UP001207742"/>
    </source>
</evidence>
<dbReference type="RefSeq" id="WP_264726771.1">
    <property type="nucleotide sequence ID" value="NZ_JAPDNR010000001.1"/>
</dbReference>
<accession>A0ABT3IET2</accession>
<evidence type="ECO:0000313" key="1">
    <source>
        <dbReference type="EMBL" id="MCW3482406.1"/>
    </source>
</evidence>
<dbReference type="PROSITE" id="PS51257">
    <property type="entry name" value="PROKAR_LIPOPROTEIN"/>
    <property type="match status" value="1"/>
</dbReference>
<proteinExistence type="predicted"/>
<name>A0ABT3IET2_9BACT</name>
<gene>
    <name evidence="1" type="ORF">OL497_00735</name>
</gene>
<protein>
    <submittedName>
        <fullName evidence="1">DUF4302 domain-containing protein</fullName>
    </submittedName>
</protein>
<sequence length="437" mass="48074">MKNMLIAGSLLCLLATACRKQDNDSIFGQKPEERMNKQLTAYQQQLTGNANGWKAYIYPAGGAGFGFFFKFAETNRVNMIGDLTPTSGATLAESSFRLAALQRPSLLFDTYNYLHMLADPDRNVYGGAPGRGYDSDFEFGYDYTSNDTVFLTGNAKGSKMFLVRASAQEEASYKAGQLNTIQEQLDQYTSSHAVIYLSNGDQKIQLSINPSYREFTTVYISDGAFKTKQYTYAHTLQGIMLNEPVTIGAHSFRELILDPAKDVMYFKSGNNNVALETSNDQVFPLHMLMGVSYHQLTTGDATQVAGSASYNAMWQAAKASVAALPYALKLKLNGLNVVFDTNAEQLQMNFLFSQTTNNFTATYTFDYTKASDGTYRFAMQDVQGQLAGILYSSVTPILQKVGAGKFKLGYFKAPGTGQMGQLISVEDPLFFIGGALQ</sequence>
<dbReference type="Proteomes" id="UP001207742">
    <property type="component" value="Unassembled WGS sequence"/>
</dbReference>
<keyword evidence="2" id="KW-1185">Reference proteome</keyword>
<dbReference type="Pfam" id="PF14135">
    <property type="entry name" value="DUF4302"/>
    <property type="match status" value="1"/>
</dbReference>
<dbReference type="InterPro" id="IPR025396">
    <property type="entry name" value="DUF4302"/>
</dbReference>